<protein>
    <submittedName>
        <fullName evidence="2">Uncharacterized protein</fullName>
    </submittedName>
</protein>
<dbReference type="Proteomes" id="UP000835052">
    <property type="component" value="Unassembled WGS sequence"/>
</dbReference>
<dbReference type="AlphaFoldDB" id="A0A8S1GUA8"/>
<feature type="region of interest" description="Disordered" evidence="1">
    <location>
        <begin position="138"/>
        <end position="157"/>
    </location>
</feature>
<evidence type="ECO:0000256" key="1">
    <source>
        <dbReference type="SAM" id="MobiDB-lite"/>
    </source>
</evidence>
<feature type="region of interest" description="Disordered" evidence="1">
    <location>
        <begin position="71"/>
        <end position="99"/>
    </location>
</feature>
<comment type="caution">
    <text evidence="2">The sequence shown here is derived from an EMBL/GenBank/DDBJ whole genome shotgun (WGS) entry which is preliminary data.</text>
</comment>
<accession>A0A8S1GUA8</accession>
<feature type="region of interest" description="Disordered" evidence="1">
    <location>
        <begin position="1"/>
        <end position="42"/>
    </location>
</feature>
<gene>
    <name evidence="2" type="ORF">CAUJ_LOCUS2162</name>
</gene>
<reference evidence="2" key="1">
    <citation type="submission" date="2020-10" db="EMBL/GenBank/DDBJ databases">
        <authorList>
            <person name="Kikuchi T."/>
        </authorList>
    </citation>
    <scope>NUCLEOTIDE SEQUENCE</scope>
    <source>
        <strain evidence="2">NKZ352</strain>
    </source>
</reference>
<dbReference type="EMBL" id="CAJGYM010000004">
    <property type="protein sequence ID" value="CAD6186243.1"/>
    <property type="molecule type" value="Genomic_DNA"/>
</dbReference>
<sequence length="157" mass="18184">MRRRSLENNSPRQRIEAHKTVDRMSSSRRSSLSPTPMPSLLLRASPSHFVDTIDIDDDETEFEQRRLTRKKRKRDEFEFSHGTVHKRPNNPFRTPPGTDVLKSRGNFLPESVQSMKSPRNSLASPNERKITGMLTARLSPSPVSRDNHVRIDDFEDF</sequence>
<feature type="compositionally biased region" description="Basic and acidic residues" evidence="1">
    <location>
        <begin position="13"/>
        <end position="22"/>
    </location>
</feature>
<name>A0A8S1GUA8_9PELO</name>
<evidence type="ECO:0000313" key="2">
    <source>
        <dbReference type="EMBL" id="CAD6186243.1"/>
    </source>
</evidence>
<evidence type="ECO:0000313" key="3">
    <source>
        <dbReference type="Proteomes" id="UP000835052"/>
    </source>
</evidence>
<keyword evidence="3" id="KW-1185">Reference proteome</keyword>
<feature type="compositionally biased region" description="Low complexity" evidence="1">
    <location>
        <begin position="23"/>
        <end position="42"/>
    </location>
</feature>
<organism evidence="2 3">
    <name type="scientific">Caenorhabditis auriculariae</name>
    <dbReference type="NCBI Taxonomy" id="2777116"/>
    <lineage>
        <taxon>Eukaryota</taxon>
        <taxon>Metazoa</taxon>
        <taxon>Ecdysozoa</taxon>
        <taxon>Nematoda</taxon>
        <taxon>Chromadorea</taxon>
        <taxon>Rhabditida</taxon>
        <taxon>Rhabditina</taxon>
        <taxon>Rhabditomorpha</taxon>
        <taxon>Rhabditoidea</taxon>
        <taxon>Rhabditidae</taxon>
        <taxon>Peloderinae</taxon>
        <taxon>Caenorhabditis</taxon>
    </lineage>
</organism>
<proteinExistence type="predicted"/>
<feature type="compositionally biased region" description="Basic and acidic residues" evidence="1">
    <location>
        <begin position="145"/>
        <end position="157"/>
    </location>
</feature>